<protein>
    <submittedName>
        <fullName evidence="9">WSC domain-containing protein-like protein 5</fullName>
    </submittedName>
</protein>
<dbReference type="PANTHER" id="PTHR31356:SF53">
    <property type="entry name" value="HEME PEROXIDASE"/>
    <property type="match status" value="1"/>
</dbReference>
<feature type="domain" description="Plant heme peroxidase family profile" evidence="7">
    <location>
        <begin position="131"/>
        <end position="285"/>
    </location>
</feature>
<evidence type="ECO:0000256" key="1">
    <source>
        <dbReference type="ARBA" id="ARBA00022559"/>
    </source>
</evidence>
<gene>
    <name evidence="9" type="ORF">PVAG01_08068</name>
</gene>
<name>A0ABR4P8D3_9HELO</name>
<evidence type="ECO:0000313" key="10">
    <source>
        <dbReference type="Proteomes" id="UP001629113"/>
    </source>
</evidence>
<dbReference type="PROSITE" id="PS51257">
    <property type="entry name" value="PROKAR_LIPOPROTEIN"/>
    <property type="match status" value="1"/>
</dbReference>
<dbReference type="SMART" id="SM00321">
    <property type="entry name" value="WSC"/>
    <property type="match status" value="1"/>
</dbReference>
<dbReference type="InterPro" id="IPR044831">
    <property type="entry name" value="Ccp1-like"/>
</dbReference>
<accession>A0ABR4P8D3</accession>
<sequence>MKSPPAIITTAWLGLGLFISCILADPTWPATTDELEDYMFVTQGYGASAFAAHVIPCTASDFGPGRQVSAEWIRVGFHDMATTNIYYATVGVPHGGIDASLMFELNSGENVGAGFASSLTTYGEFFSKRTSVADLIALGVSTATRSCGGPLVPVKPGRIDATAAGPLGVPQPQNSLFTFQSQFQRMGFTTSEMILMTACGHTIGGVHAGNFPTIVIPGTVANDYALFDDTTDKFDEHIATQYLSGTTVDPLAVGPCVGSTRCSDKVTFNGDGNATISTIKTPTTFATNCQSIFQRMIETVPPEVTLGAALTPYTVKPYSLQLTLLSGGTSIKFEGKIRVRTTSGAVASVQLIYLDRSGGTGGTITTSVAGTASGFDDTFTFYGFSSTLDAATSISSFKIQVTYTTGGVTTYDNNGSGYPVQDSVIYLAPQSCLVQSGSMTVVAAVRNTISTAPTLDLSLKTARSGVPVPALLTSSLAMTKGSTIGSYTLYSVSASLTSDQLSNTQFDVSAGTVKDQFKASNGMGAVCSPLGTSASTSTSSTTSRSSTSSTSRTSTTSPTQTAPAHKPTIGAYTLQGCYTEGNGVRALSGASLIDYTSMTLEKCASNCAAYTYWGVEYSGECYCGNSLGSGSVLAPLADCSFLCPGNNLEFCGAGNRLELYGKGNFCDFDFHFTHFVNTRYIHETKHDNITPIKHEYHSIRETNVHDPKPATSRWLL</sequence>
<keyword evidence="1" id="KW-0575">Peroxidase</keyword>
<dbReference type="InterPro" id="IPR010255">
    <property type="entry name" value="Haem_peroxidase_sf"/>
</dbReference>
<comment type="similarity">
    <text evidence="4">Belongs to the peroxidase family.</text>
</comment>
<dbReference type="Gene3D" id="1.10.420.10">
    <property type="entry name" value="Peroxidase, domain 2"/>
    <property type="match status" value="1"/>
</dbReference>
<evidence type="ECO:0000256" key="5">
    <source>
        <dbReference type="SAM" id="MobiDB-lite"/>
    </source>
</evidence>
<feature type="compositionally biased region" description="Low complexity" evidence="5">
    <location>
        <begin position="532"/>
        <end position="563"/>
    </location>
</feature>
<dbReference type="InterPro" id="IPR002889">
    <property type="entry name" value="WSC_carb-bd"/>
</dbReference>
<organism evidence="9 10">
    <name type="scientific">Phlyctema vagabunda</name>
    <dbReference type="NCBI Taxonomy" id="108571"/>
    <lineage>
        <taxon>Eukaryota</taxon>
        <taxon>Fungi</taxon>
        <taxon>Dikarya</taxon>
        <taxon>Ascomycota</taxon>
        <taxon>Pezizomycotina</taxon>
        <taxon>Leotiomycetes</taxon>
        <taxon>Helotiales</taxon>
        <taxon>Dermateaceae</taxon>
        <taxon>Phlyctema</taxon>
    </lineage>
</organism>
<dbReference type="Proteomes" id="UP001629113">
    <property type="component" value="Unassembled WGS sequence"/>
</dbReference>
<feature type="chain" id="PRO_5046893819" evidence="6">
    <location>
        <begin position="25"/>
        <end position="716"/>
    </location>
</feature>
<keyword evidence="2" id="KW-0349">Heme</keyword>
<evidence type="ECO:0000256" key="2">
    <source>
        <dbReference type="ARBA" id="ARBA00022617"/>
    </source>
</evidence>
<dbReference type="InterPro" id="IPR002016">
    <property type="entry name" value="Haem_peroxidase"/>
</dbReference>
<evidence type="ECO:0000259" key="7">
    <source>
        <dbReference type="PROSITE" id="PS50873"/>
    </source>
</evidence>
<evidence type="ECO:0000256" key="6">
    <source>
        <dbReference type="SAM" id="SignalP"/>
    </source>
</evidence>
<proteinExistence type="inferred from homology"/>
<evidence type="ECO:0000259" key="8">
    <source>
        <dbReference type="PROSITE" id="PS51212"/>
    </source>
</evidence>
<evidence type="ECO:0000313" key="9">
    <source>
        <dbReference type="EMBL" id="KAL3419570.1"/>
    </source>
</evidence>
<dbReference type="EMBL" id="JBFCZG010000007">
    <property type="protein sequence ID" value="KAL3419570.1"/>
    <property type="molecule type" value="Genomic_DNA"/>
</dbReference>
<dbReference type="SUPFAM" id="SSF48113">
    <property type="entry name" value="Heme-dependent peroxidases"/>
    <property type="match status" value="1"/>
</dbReference>
<dbReference type="PRINTS" id="PR00458">
    <property type="entry name" value="PEROXIDASE"/>
</dbReference>
<feature type="domain" description="WSC" evidence="8">
    <location>
        <begin position="571"/>
        <end position="663"/>
    </location>
</feature>
<feature type="region of interest" description="Disordered" evidence="5">
    <location>
        <begin position="531"/>
        <end position="566"/>
    </location>
</feature>
<keyword evidence="2" id="KW-0408">Iron</keyword>
<evidence type="ECO:0000256" key="3">
    <source>
        <dbReference type="ARBA" id="ARBA00023002"/>
    </source>
</evidence>
<keyword evidence="2" id="KW-0479">Metal-binding</keyword>
<dbReference type="PROSITE" id="PS50873">
    <property type="entry name" value="PEROXIDASE_4"/>
    <property type="match status" value="1"/>
</dbReference>
<keyword evidence="3" id="KW-0560">Oxidoreductase</keyword>
<keyword evidence="6" id="KW-0732">Signal</keyword>
<dbReference type="PROSITE" id="PS51212">
    <property type="entry name" value="WSC"/>
    <property type="match status" value="1"/>
</dbReference>
<dbReference type="Pfam" id="PF01822">
    <property type="entry name" value="WSC"/>
    <property type="match status" value="1"/>
</dbReference>
<comment type="caution">
    <text evidence="9">The sequence shown here is derived from an EMBL/GenBank/DDBJ whole genome shotgun (WGS) entry which is preliminary data.</text>
</comment>
<dbReference type="Gene3D" id="1.10.520.10">
    <property type="match status" value="1"/>
</dbReference>
<keyword evidence="10" id="KW-1185">Reference proteome</keyword>
<reference evidence="9 10" key="1">
    <citation type="submission" date="2024-06" db="EMBL/GenBank/DDBJ databases">
        <title>Complete genome of Phlyctema vagabunda strain 19-DSS-EL-015.</title>
        <authorList>
            <person name="Fiorenzani C."/>
        </authorList>
    </citation>
    <scope>NUCLEOTIDE SEQUENCE [LARGE SCALE GENOMIC DNA]</scope>
    <source>
        <strain evidence="9 10">19-DSS-EL-015</strain>
    </source>
</reference>
<feature type="signal peptide" evidence="6">
    <location>
        <begin position="1"/>
        <end position="24"/>
    </location>
</feature>
<dbReference type="Pfam" id="PF00141">
    <property type="entry name" value="peroxidase"/>
    <property type="match status" value="1"/>
</dbReference>
<dbReference type="PANTHER" id="PTHR31356">
    <property type="entry name" value="THYLAKOID LUMENAL 29 KDA PROTEIN, CHLOROPLASTIC-RELATED"/>
    <property type="match status" value="1"/>
</dbReference>
<evidence type="ECO:0000256" key="4">
    <source>
        <dbReference type="RuleBase" id="RU004241"/>
    </source>
</evidence>